<proteinExistence type="inferred from homology"/>
<accession>A0A0C1E5A1</accession>
<feature type="domain" description="GST N-terminal" evidence="2">
    <location>
        <begin position="20"/>
        <end position="107"/>
    </location>
</feature>
<dbReference type="SUPFAM" id="SSF47616">
    <property type="entry name" value="GST C-terminal domain-like"/>
    <property type="match status" value="1"/>
</dbReference>
<dbReference type="InterPro" id="IPR010987">
    <property type="entry name" value="Glutathione-S-Trfase_C-like"/>
</dbReference>
<dbReference type="GO" id="GO:0016740">
    <property type="term" value="F:transferase activity"/>
    <property type="evidence" value="ECO:0007669"/>
    <property type="project" value="UniProtKB-KW"/>
</dbReference>
<dbReference type="InterPro" id="IPR004045">
    <property type="entry name" value="Glutathione_S-Trfase_N"/>
</dbReference>
<keyword evidence="5" id="KW-1185">Reference proteome</keyword>
<dbReference type="InterPro" id="IPR036249">
    <property type="entry name" value="Thioredoxin-like_sf"/>
</dbReference>
<evidence type="ECO:0000313" key="5">
    <source>
        <dbReference type="Proteomes" id="UP000053475"/>
    </source>
</evidence>
<dbReference type="InterPro" id="IPR040079">
    <property type="entry name" value="Glutathione_S-Trfase"/>
</dbReference>
<dbReference type="InterPro" id="IPR036282">
    <property type="entry name" value="Glutathione-S-Trfase_C_sf"/>
</dbReference>
<evidence type="ECO:0000259" key="3">
    <source>
        <dbReference type="PROSITE" id="PS50405"/>
    </source>
</evidence>
<dbReference type="Pfam" id="PF14497">
    <property type="entry name" value="GST_C_3"/>
    <property type="match status" value="1"/>
</dbReference>
<dbReference type="SFLD" id="SFLDS00019">
    <property type="entry name" value="Glutathione_Transferase_(cytos"/>
    <property type="match status" value="1"/>
</dbReference>
<protein>
    <submittedName>
        <fullName evidence="4">Glutathione S-transferase</fullName>
    </submittedName>
</protein>
<dbReference type="Gene3D" id="1.20.1050.10">
    <property type="match status" value="1"/>
</dbReference>
<dbReference type="PANTHER" id="PTHR44051:SF9">
    <property type="entry name" value="GLUTATHIONE S-TRANSFERASE 1"/>
    <property type="match status" value="1"/>
</dbReference>
<comment type="caution">
    <text evidence="4">The sequence shown here is derived from an EMBL/GenBank/DDBJ whole genome shotgun (WGS) entry which is preliminary data.</text>
</comment>
<organism evidence="4 5">
    <name type="scientific">Aspergillus ustus</name>
    <dbReference type="NCBI Taxonomy" id="40382"/>
    <lineage>
        <taxon>Eukaryota</taxon>
        <taxon>Fungi</taxon>
        <taxon>Dikarya</taxon>
        <taxon>Ascomycota</taxon>
        <taxon>Pezizomycotina</taxon>
        <taxon>Eurotiomycetes</taxon>
        <taxon>Eurotiomycetidae</taxon>
        <taxon>Eurotiales</taxon>
        <taxon>Aspergillaceae</taxon>
        <taxon>Aspergillus</taxon>
        <taxon>Aspergillus subgen. Nidulantes</taxon>
    </lineage>
</organism>
<dbReference type="Gene3D" id="3.40.30.10">
    <property type="entry name" value="Glutaredoxin"/>
    <property type="match status" value="1"/>
</dbReference>
<comment type="similarity">
    <text evidence="1">Belongs to the GST superfamily.</text>
</comment>
<evidence type="ECO:0000313" key="4">
    <source>
        <dbReference type="EMBL" id="KIA75353.1"/>
    </source>
</evidence>
<gene>
    <name evidence="4" type="ORF">HK57_00182</name>
</gene>
<evidence type="ECO:0000256" key="1">
    <source>
        <dbReference type="ARBA" id="ARBA00007409"/>
    </source>
</evidence>
<sequence length="273" mass="30816">MESSNHPLSADIKMVTPHKNTIVTLYWLEQSRAHRILWLLEELNIPYELQTFKRGLDKLAPRGLRDIHPLGKSPIVTISSSHSESPLVLAESGFVAEYLCDHFGGQHLIPKRFADESRDGGVGDETEEWLRYRYYMHYTEGSLMPNLVMKVVTNMLRTAPPVLIRGLFSFVASKIEQNFLDRNFVDHFAFLENQLRSAPGGGPFLTGQKLTVADILMSYPVVESMTRVVGVQRGMNADRYPLLAAYAARLQQCEGYKRAVAKIIAIEGDFKAC</sequence>
<feature type="domain" description="GST C-terminal" evidence="3">
    <location>
        <begin position="125"/>
        <end position="270"/>
    </location>
</feature>
<dbReference type="SFLD" id="SFLDG00358">
    <property type="entry name" value="Main_(cytGST)"/>
    <property type="match status" value="1"/>
</dbReference>
<reference evidence="4 5" key="1">
    <citation type="submission" date="2014-11" db="EMBL/GenBank/DDBJ databases">
        <title>Genomics derived discovery of secondary metabolites biosynthetic gene clusters in Aspergillus ustus.</title>
        <authorList>
            <person name="Pi B."/>
            <person name="Dai F."/>
            <person name="Song X."/>
            <person name="Zhu C."/>
            <person name="Li H."/>
            <person name="Yu D."/>
        </authorList>
    </citation>
    <scope>NUCLEOTIDE SEQUENCE [LARGE SCALE GENOMIC DNA]</scope>
    <source>
        <strain evidence="4 5">3.3904</strain>
    </source>
</reference>
<evidence type="ECO:0000259" key="2">
    <source>
        <dbReference type="PROSITE" id="PS50404"/>
    </source>
</evidence>
<dbReference type="PANTHER" id="PTHR44051">
    <property type="entry name" value="GLUTATHIONE S-TRANSFERASE-RELATED"/>
    <property type="match status" value="1"/>
</dbReference>
<dbReference type="SUPFAM" id="SSF52833">
    <property type="entry name" value="Thioredoxin-like"/>
    <property type="match status" value="1"/>
</dbReference>
<dbReference type="CDD" id="cd03046">
    <property type="entry name" value="GST_N_GTT1_like"/>
    <property type="match status" value="1"/>
</dbReference>
<dbReference type="PROSITE" id="PS50405">
    <property type="entry name" value="GST_CTER"/>
    <property type="match status" value="1"/>
</dbReference>
<dbReference type="CDD" id="cd03189">
    <property type="entry name" value="GST_C_GTT1_like"/>
    <property type="match status" value="1"/>
</dbReference>
<dbReference type="Proteomes" id="UP000053475">
    <property type="component" value="Unassembled WGS sequence"/>
</dbReference>
<dbReference type="Pfam" id="PF13409">
    <property type="entry name" value="GST_N_2"/>
    <property type="match status" value="1"/>
</dbReference>
<dbReference type="AlphaFoldDB" id="A0A0C1E5A1"/>
<dbReference type="PROSITE" id="PS50404">
    <property type="entry name" value="GST_NTER"/>
    <property type="match status" value="1"/>
</dbReference>
<dbReference type="InterPro" id="IPR004046">
    <property type="entry name" value="GST_C"/>
</dbReference>
<keyword evidence="4" id="KW-0808">Transferase</keyword>
<dbReference type="EMBL" id="JOMC01000221">
    <property type="protein sequence ID" value="KIA75353.1"/>
    <property type="molecule type" value="Genomic_DNA"/>
</dbReference>
<name>A0A0C1E5A1_ASPUT</name>